<protein>
    <recommendedName>
        <fullName evidence="1">Hemerythrin-like domain-containing protein</fullName>
    </recommendedName>
</protein>
<feature type="domain" description="Hemerythrin-like" evidence="1">
    <location>
        <begin position="25"/>
        <end position="140"/>
    </location>
</feature>
<evidence type="ECO:0000313" key="3">
    <source>
        <dbReference type="Proteomes" id="UP001501005"/>
    </source>
</evidence>
<comment type="caution">
    <text evidence="2">The sequence shown here is derived from an EMBL/GenBank/DDBJ whole genome shotgun (WGS) entry which is preliminary data.</text>
</comment>
<gene>
    <name evidence="2" type="ORF">GCM10009549_08600</name>
</gene>
<evidence type="ECO:0000259" key="1">
    <source>
        <dbReference type="Pfam" id="PF01814"/>
    </source>
</evidence>
<proteinExistence type="predicted"/>
<name>A0ABP3YWI9_9ACTN</name>
<keyword evidence="3" id="KW-1185">Reference proteome</keyword>
<organism evidence="2 3">
    <name type="scientific">Streptomyces thermoalcalitolerans</name>
    <dbReference type="NCBI Taxonomy" id="65605"/>
    <lineage>
        <taxon>Bacteria</taxon>
        <taxon>Bacillati</taxon>
        <taxon>Actinomycetota</taxon>
        <taxon>Actinomycetes</taxon>
        <taxon>Kitasatosporales</taxon>
        <taxon>Streptomycetaceae</taxon>
        <taxon>Streptomyces</taxon>
    </lineage>
</organism>
<dbReference type="EMBL" id="BAAAHG010000004">
    <property type="protein sequence ID" value="GAA0904868.1"/>
    <property type="molecule type" value="Genomic_DNA"/>
</dbReference>
<reference evidence="3" key="1">
    <citation type="journal article" date="2019" name="Int. J. Syst. Evol. Microbiol.">
        <title>The Global Catalogue of Microorganisms (GCM) 10K type strain sequencing project: providing services to taxonomists for standard genome sequencing and annotation.</title>
        <authorList>
            <consortium name="The Broad Institute Genomics Platform"/>
            <consortium name="The Broad Institute Genome Sequencing Center for Infectious Disease"/>
            <person name="Wu L."/>
            <person name="Ma J."/>
        </authorList>
    </citation>
    <scope>NUCLEOTIDE SEQUENCE [LARGE SCALE GENOMIC DNA]</scope>
    <source>
        <strain evidence="3">JCM 10673</strain>
    </source>
</reference>
<dbReference type="RefSeq" id="WP_344046893.1">
    <property type="nucleotide sequence ID" value="NZ_BAAAHG010000004.1"/>
</dbReference>
<sequence>MSAVTLAPAPEDAAALEAAGAHHARLAGELTGRVTMLLAAAERDPEAAERIRAGLVALCEREILPHTAAEEAVLHPAARRLPGSRLLIESMAADHSCLTALVDALRTAPTPVDAAADARALHVFFEEHVARETGLVLPLLALAPDIRLATLWREVRDRCARHTPVDGPDQDRAVR</sequence>
<dbReference type="Gene3D" id="1.20.120.520">
    <property type="entry name" value="nmb1532 protein domain like"/>
    <property type="match status" value="1"/>
</dbReference>
<dbReference type="Pfam" id="PF01814">
    <property type="entry name" value="Hemerythrin"/>
    <property type="match status" value="1"/>
</dbReference>
<accession>A0ABP3YWI9</accession>
<dbReference type="Proteomes" id="UP001501005">
    <property type="component" value="Unassembled WGS sequence"/>
</dbReference>
<evidence type="ECO:0000313" key="2">
    <source>
        <dbReference type="EMBL" id="GAA0904868.1"/>
    </source>
</evidence>
<dbReference type="InterPro" id="IPR012312">
    <property type="entry name" value="Hemerythrin-like"/>
</dbReference>